<dbReference type="PROSITE" id="PS51910">
    <property type="entry name" value="GH18_2"/>
    <property type="match status" value="1"/>
</dbReference>
<keyword evidence="5" id="KW-0119">Carbohydrate metabolism</keyword>
<dbReference type="SUPFAM" id="SSF51445">
    <property type="entry name" value="(Trans)glycosidases"/>
    <property type="match status" value="1"/>
</dbReference>
<dbReference type="GO" id="GO:0000272">
    <property type="term" value="P:polysaccharide catabolic process"/>
    <property type="evidence" value="ECO:0007669"/>
    <property type="project" value="UniProtKB-KW"/>
</dbReference>
<evidence type="ECO:0000256" key="1">
    <source>
        <dbReference type="ARBA" id="ARBA00000822"/>
    </source>
</evidence>
<feature type="domain" description="LysM" evidence="11">
    <location>
        <begin position="489"/>
        <end position="537"/>
    </location>
</feature>
<name>A0AAV9VTZ8_9PEZI</name>
<evidence type="ECO:0000256" key="3">
    <source>
        <dbReference type="ARBA" id="ARBA00022801"/>
    </source>
</evidence>
<dbReference type="InterPro" id="IPR018392">
    <property type="entry name" value="LysM"/>
</dbReference>
<evidence type="ECO:0000256" key="7">
    <source>
        <dbReference type="ARBA" id="ARBA00023326"/>
    </source>
</evidence>
<dbReference type="Pfam" id="PF01476">
    <property type="entry name" value="LysM"/>
    <property type="match status" value="1"/>
</dbReference>
<proteinExistence type="inferred from homology"/>
<dbReference type="GO" id="GO:0008843">
    <property type="term" value="F:endochitinase activity"/>
    <property type="evidence" value="ECO:0007669"/>
    <property type="project" value="UniProtKB-EC"/>
</dbReference>
<evidence type="ECO:0000256" key="2">
    <source>
        <dbReference type="ARBA" id="ARBA00012729"/>
    </source>
</evidence>
<dbReference type="PROSITE" id="PS51782">
    <property type="entry name" value="LYSM"/>
    <property type="match status" value="2"/>
</dbReference>
<comment type="caution">
    <text evidence="13">The sequence shown here is derived from an EMBL/GenBank/DDBJ whole genome shotgun (WGS) entry which is preliminary data.</text>
</comment>
<organism evidence="13 14">
    <name type="scientific">Arthrobotrys musiformis</name>
    <dbReference type="NCBI Taxonomy" id="47236"/>
    <lineage>
        <taxon>Eukaryota</taxon>
        <taxon>Fungi</taxon>
        <taxon>Dikarya</taxon>
        <taxon>Ascomycota</taxon>
        <taxon>Pezizomycotina</taxon>
        <taxon>Orbiliomycetes</taxon>
        <taxon>Orbiliales</taxon>
        <taxon>Orbiliaceae</taxon>
        <taxon>Arthrobotrys</taxon>
    </lineage>
</organism>
<dbReference type="PANTHER" id="PTHR45708:SF49">
    <property type="entry name" value="ENDOCHITINASE"/>
    <property type="match status" value="1"/>
</dbReference>
<evidence type="ECO:0000313" key="13">
    <source>
        <dbReference type="EMBL" id="KAK6495929.1"/>
    </source>
</evidence>
<dbReference type="InterPro" id="IPR017853">
    <property type="entry name" value="GH"/>
</dbReference>
<feature type="signal peptide" evidence="10">
    <location>
        <begin position="1"/>
        <end position="24"/>
    </location>
</feature>
<keyword evidence="4" id="KW-0146">Chitin degradation</keyword>
<keyword evidence="7" id="KW-0624">Polysaccharide degradation</keyword>
<evidence type="ECO:0000256" key="4">
    <source>
        <dbReference type="ARBA" id="ARBA00023024"/>
    </source>
</evidence>
<dbReference type="PANTHER" id="PTHR45708">
    <property type="entry name" value="ENDOCHITINASE"/>
    <property type="match status" value="1"/>
</dbReference>
<dbReference type="InterPro" id="IPR036779">
    <property type="entry name" value="LysM_dom_sf"/>
</dbReference>
<dbReference type="Proteomes" id="UP001370758">
    <property type="component" value="Unassembled WGS sequence"/>
</dbReference>
<dbReference type="InterPro" id="IPR050542">
    <property type="entry name" value="Glycosyl_Hydrlase18_Chitinase"/>
</dbReference>
<evidence type="ECO:0000256" key="10">
    <source>
        <dbReference type="SAM" id="SignalP"/>
    </source>
</evidence>
<evidence type="ECO:0000256" key="6">
    <source>
        <dbReference type="ARBA" id="ARBA00023295"/>
    </source>
</evidence>
<dbReference type="InterPro" id="IPR001579">
    <property type="entry name" value="Glyco_hydro_18_chit_AS"/>
</dbReference>
<dbReference type="PROSITE" id="PS01095">
    <property type="entry name" value="GH18_1"/>
    <property type="match status" value="1"/>
</dbReference>
<keyword evidence="3 8" id="KW-0378">Hydrolase</keyword>
<dbReference type="SUPFAM" id="SSF54106">
    <property type="entry name" value="LysM domain"/>
    <property type="match status" value="1"/>
</dbReference>
<dbReference type="InterPro" id="IPR001223">
    <property type="entry name" value="Glyco_hydro18_cat"/>
</dbReference>
<comment type="similarity">
    <text evidence="9">Belongs to the glycosyl hydrolase 18 family.</text>
</comment>
<dbReference type="Pfam" id="PF00704">
    <property type="entry name" value="Glyco_hydro_18"/>
    <property type="match status" value="1"/>
</dbReference>
<dbReference type="AlphaFoldDB" id="A0AAV9VTZ8"/>
<comment type="catalytic activity">
    <reaction evidence="1">
        <text>Random endo-hydrolysis of N-acetyl-beta-D-glucosaminide (1-&gt;4)-beta-linkages in chitin and chitodextrins.</text>
        <dbReference type="EC" id="3.2.1.14"/>
    </reaction>
</comment>
<accession>A0AAV9VTZ8</accession>
<evidence type="ECO:0000256" key="8">
    <source>
        <dbReference type="RuleBase" id="RU000489"/>
    </source>
</evidence>
<keyword evidence="14" id="KW-1185">Reference proteome</keyword>
<evidence type="ECO:0000259" key="12">
    <source>
        <dbReference type="PROSITE" id="PS51910"/>
    </source>
</evidence>
<protein>
    <recommendedName>
        <fullName evidence="2">chitinase</fullName>
        <ecNumber evidence="2">3.2.1.14</ecNumber>
    </recommendedName>
</protein>
<dbReference type="GO" id="GO:0006032">
    <property type="term" value="P:chitin catabolic process"/>
    <property type="evidence" value="ECO:0007669"/>
    <property type="project" value="UniProtKB-KW"/>
</dbReference>
<sequence>MYSKIRARAMRGLLALLYSLATEAVDMLAVYYGQGENQQRLRSFCESQSIEYIIIGFVTQFQNTGLAPPYQATNYVYNCPYLPRDIEYCQNLGKRILISIGGGVNVENSYYLSNEEEARKAVDDIWRAFGPPDKTWGHPRPFGNAVVNGFDLDLETGASLGQDGAVYAYFAQKLRDKFANSTETFLLTAAPQCIYPDASLSQTLTNVALDFIFVQFYNNPGCHPSNFLRGNANAQRDNFERWNSIAAKNKHGNCKWFLGLLSSPSSNEYVSQVDVGAILGYIQPKSHFGGIMLWEATSASRDIGDNGLDYIDNCKRNLREGIQRVTGTILGFVSTTRPTESTPKTTTTTKTTKITITKTSTIIVTSTKINGKFQCISSSVVTAALPPGQTHLYVASNCNKWYYLNAEDSCTDITSKLDGSVSVEQLEEWNEAAREGCLNAWPDTWFCVGVSQVSSNTLPSIVSSTPPFGTVFLRPPSATQTNVASNCNLWHLVQNGENCKSLAAGAGGGVTTQDVIEWNPAVGVNCGNLWLGYYACIGSN</sequence>
<evidence type="ECO:0000259" key="11">
    <source>
        <dbReference type="PROSITE" id="PS51782"/>
    </source>
</evidence>
<gene>
    <name evidence="13" type="ORF">TWF481_002974</name>
</gene>
<dbReference type="GO" id="GO:0005576">
    <property type="term" value="C:extracellular region"/>
    <property type="evidence" value="ECO:0007669"/>
    <property type="project" value="TreeGrafter"/>
</dbReference>
<evidence type="ECO:0000256" key="9">
    <source>
        <dbReference type="RuleBase" id="RU004453"/>
    </source>
</evidence>
<dbReference type="Gene3D" id="3.10.350.10">
    <property type="entry name" value="LysM domain"/>
    <property type="match status" value="2"/>
</dbReference>
<reference evidence="13 14" key="1">
    <citation type="submission" date="2023-08" db="EMBL/GenBank/DDBJ databases">
        <authorList>
            <person name="Palmer J.M."/>
        </authorList>
    </citation>
    <scope>NUCLEOTIDE SEQUENCE [LARGE SCALE GENOMIC DNA]</scope>
    <source>
        <strain evidence="13 14">TWF481</strain>
    </source>
</reference>
<dbReference type="EMBL" id="JAVHJL010000012">
    <property type="protein sequence ID" value="KAK6495929.1"/>
    <property type="molecule type" value="Genomic_DNA"/>
</dbReference>
<evidence type="ECO:0000313" key="14">
    <source>
        <dbReference type="Proteomes" id="UP001370758"/>
    </source>
</evidence>
<dbReference type="Gene3D" id="3.20.20.80">
    <property type="entry name" value="Glycosidases"/>
    <property type="match status" value="1"/>
</dbReference>
<keyword evidence="10" id="KW-0732">Signal</keyword>
<keyword evidence="6 8" id="KW-0326">Glycosidase</keyword>
<feature type="chain" id="PRO_5043844158" description="chitinase" evidence="10">
    <location>
        <begin position="25"/>
        <end position="540"/>
    </location>
</feature>
<feature type="domain" description="LysM" evidence="11">
    <location>
        <begin position="400"/>
        <end position="448"/>
    </location>
</feature>
<dbReference type="EC" id="3.2.1.14" evidence="2"/>
<feature type="domain" description="GH18" evidence="12">
    <location>
        <begin position="26"/>
        <end position="321"/>
    </location>
</feature>
<evidence type="ECO:0000256" key="5">
    <source>
        <dbReference type="ARBA" id="ARBA00023277"/>
    </source>
</evidence>